<reference evidence="1 2" key="2">
    <citation type="journal article" date="2022" name="Mol. Ecol. Resour.">
        <title>The genomes of chicory, endive, great burdock and yacon provide insights into Asteraceae paleo-polyploidization history and plant inulin production.</title>
        <authorList>
            <person name="Fan W."/>
            <person name="Wang S."/>
            <person name="Wang H."/>
            <person name="Wang A."/>
            <person name="Jiang F."/>
            <person name="Liu H."/>
            <person name="Zhao H."/>
            <person name="Xu D."/>
            <person name="Zhang Y."/>
        </authorList>
    </citation>
    <scope>NUCLEOTIDE SEQUENCE [LARGE SCALE GENOMIC DNA]</scope>
    <source>
        <strain evidence="2">cv. Punajuju</strain>
        <tissue evidence="1">Leaves</tissue>
    </source>
</reference>
<evidence type="ECO:0000313" key="1">
    <source>
        <dbReference type="EMBL" id="KAI3690397.1"/>
    </source>
</evidence>
<accession>A0ACB8YXD1</accession>
<proteinExistence type="predicted"/>
<gene>
    <name evidence="1" type="ORF">L2E82_48421</name>
</gene>
<organism evidence="1 2">
    <name type="scientific">Cichorium intybus</name>
    <name type="common">Chicory</name>
    <dbReference type="NCBI Taxonomy" id="13427"/>
    <lineage>
        <taxon>Eukaryota</taxon>
        <taxon>Viridiplantae</taxon>
        <taxon>Streptophyta</taxon>
        <taxon>Embryophyta</taxon>
        <taxon>Tracheophyta</taxon>
        <taxon>Spermatophyta</taxon>
        <taxon>Magnoliopsida</taxon>
        <taxon>eudicotyledons</taxon>
        <taxon>Gunneridae</taxon>
        <taxon>Pentapetalae</taxon>
        <taxon>asterids</taxon>
        <taxon>campanulids</taxon>
        <taxon>Asterales</taxon>
        <taxon>Asteraceae</taxon>
        <taxon>Cichorioideae</taxon>
        <taxon>Cichorieae</taxon>
        <taxon>Cichoriinae</taxon>
        <taxon>Cichorium</taxon>
    </lineage>
</organism>
<dbReference type="Proteomes" id="UP001055811">
    <property type="component" value="Linkage Group LG09"/>
</dbReference>
<sequence>MEADSTEKVPFPPLKIYLSSSLPGSSVPIRAPLTIDSDSEFCLSNNDQICSRTSSFNSTSSIDISSYGDEHTSVHDEEEDTFLAYPDKEFLLETCRIKEYSFTTPFVKYPDGNYVKESSNFDESAIFRPLVKTPCGESSSVTDFRVNLGAPVAPLTSDCDSDIDEVEGHRLFDSGEIPANGIVENVTISPKVRICSSDEGEYEVNKELRFEGMFSDDGINSIHELSATMKDSVLEESIEDDEHKIDCLNLVDSHKIEINKESQFEGMFSDDGINSIHELSATMKDSVLEESIEDDEHKIDCVNMVDSHKIDADILSHPENEIEIQTITDYENESKKAPSEIEEESPVKIQPINSKLLNLIRVLGLSNQDSTVVQLLDRFTLGNNTFDSSLTILAIGKTGVGKTATINSIFGENKSITDPFGPGTTTFQEIVGNVDGIHLKIIDTPGFKIGLMAPKPHKDVDLRHLMASSSKKKHEKEDDGEEEEERSYNLRILSNIKRLIQKHTPDVVLYVDRLDMYTDNDSHLLRLITSSLGSLVWRNCIIALTHASSNDHEPLDEFVFSRCRFIQQQIVRFGGSDLGMRNLVWLVENHVGYKEQTKWRNRLISNDDECDHVMPFESLSVLSFEGKKAYFKGDGYRVKFLGMKRWSLACRLYS</sequence>
<comment type="caution">
    <text evidence="1">The sequence shown here is derived from an EMBL/GenBank/DDBJ whole genome shotgun (WGS) entry which is preliminary data.</text>
</comment>
<keyword evidence="2" id="KW-1185">Reference proteome</keyword>
<reference evidence="2" key="1">
    <citation type="journal article" date="2022" name="Mol. Ecol. Resour.">
        <title>The genomes of chicory, endive, great burdock and yacon provide insights into Asteraceae palaeo-polyploidization history and plant inulin production.</title>
        <authorList>
            <person name="Fan W."/>
            <person name="Wang S."/>
            <person name="Wang H."/>
            <person name="Wang A."/>
            <person name="Jiang F."/>
            <person name="Liu H."/>
            <person name="Zhao H."/>
            <person name="Xu D."/>
            <person name="Zhang Y."/>
        </authorList>
    </citation>
    <scope>NUCLEOTIDE SEQUENCE [LARGE SCALE GENOMIC DNA]</scope>
    <source>
        <strain evidence="2">cv. Punajuju</strain>
    </source>
</reference>
<protein>
    <submittedName>
        <fullName evidence="1">Uncharacterized protein</fullName>
    </submittedName>
</protein>
<dbReference type="EMBL" id="CM042017">
    <property type="protein sequence ID" value="KAI3690397.1"/>
    <property type="molecule type" value="Genomic_DNA"/>
</dbReference>
<evidence type="ECO:0000313" key="2">
    <source>
        <dbReference type="Proteomes" id="UP001055811"/>
    </source>
</evidence>
<name>A0ACB8YXD1_CICIN</name>